<reference evidence="3 4" key="1">
    <citation type="journal article" date="2018" name="Sci. Data">
        <title>The draft genome sequence of cork oak.</title>
        <authorList>
            <person name="Ramos A.M."/>
            <person name="Usie A."/>
            <person name="Barbosa P."/>
            <person name="Barros P.M."/>
            <person name="Capote T."/>
            <person name="Chaves I."/>
            <person name="Simoes F."/>
            <person name="Abreu I."/>
            <person name="Carrasquinho I."/>
            <person name="Faro C."/>
            <person name="Guimaraes J.B."/>
            <person name="Mendonca D."/>
            <person name="Nobrega F."/>
            <person name="Rodrigues L."/>
            <person name="Saibo N.J.M."/>
            <person name="Varela M.C."/>
            <person name="Egas C."/>
            <person name="Matos J."/>
            <person name="Miguel C.M."/>
            <person name="Oliveira M.M."/>
            <person name="Ricardo C.P."/>
            <person name="Goncalves S."/>
        </authorList>
    </citation>
    <scope>NUCLEOTIDE SEQUENCE [LARGE SCALE GENOMIC DNA]</scope>
    <source>
        <strain evidence="4">cv. HL8</strain>
    </source>
</reference>
<keyword evidence="4" id="KW-1185">Reference proteome</keyword>
<organism evidence="3 4">
    <name type="scientific">Quercus suber</name>
    <name type="common">Cork oak</name>
    <dbReference type="NCBI Taxonomy" id="58331"/>
    <lineage>
        <taxon>Eukaryota</taxon>
        <taxon>Viridiplantae</taxon>
        <taxon>Streptophyta</taxon>
        <taxon>Embryophyta</taxon>
        <taxon>Tracheophyta</taxon>
        <taxon>Spermatophyta</taxon>
        <taxon>Magnoliopsida</taxon>
        <taxon>eudicotyledons</taxon>
        <taxon>Gunneridae</taxon>
        <taxon>Pentapetalae</taxon>
        <taxon>rosids</taxon>
        <taxon>fabids</taxon>
        <taxon>Fagales</taxon>
        <taxon>Fagaceae</taxon>
        <taxon>Quercus</taxon>
    </lineage>
</organism>
<dbReference type="AlphaFoldDB" id="A0AAW0KS60"/>
<feature type="compositionally biased region" description="Pro residues" evidence="1">
    <location>
        <begin position="82"/>
        <end position="96"/>
    </location>
</feature>
<comment type="caution">
    <text evidence="3">The sequence shown here is derived from an EMBL/GenBank/DDBJ whole genome shotgun (WGS) entry which is preliminary data.</text>
</comment>
<proteinExistence type="predicted"/>
<feature type="region of interest" description="Disordered" evidence="1">
    <location>
        <begin position="64"/>
        <end position="107"/>
    </location>
</feature>
<evidence type="ECO:0000313" key="3">
    <source>
        <dbReference type="EMBL" id="KAK7842285.1"/>
    </source>
</evidence>
<feature type="compositionally biased region" description="Low complexity" evidence="1">
    <location>
        <begin position="68"/>
        <end position="81"/>
    </location>
</feature>
<gene>
    <name evidence="3" type="ORF">CFP56_014144</name>
</gene>
<evidence type="ECO:0000256" key="1">
    <source>
        <dbReference type="SAM" id="MobiDB-lite"/>
    </source>
</evidence>
<evidence type="ECO:0000313" key="4">
    <source>
        <dbReference type="Proteomes" id="UP000237347"/>
    </source>
</evidence>
<accession>A0AAW0KS60</accession>
<feature type="chain" id="PRO_5043575570" evidence="2">
    <location>
        <begin position="32"/>
        <end position="107"/>
    </location>
</feature>
<dbReference type="EMBL" id="PKMF04000223">
    <property type="protein sequence ID" value="KAK7842285.1"/>
    <property type="molecule type" value="Genomic_DNA"/>
</dbReference>
<protein>
    <submittedName>
        <fullName evidence="3">Uncharacterized protein</fullName>
    </submittedName>
</protein>
<dbReference type="Proteomes" id="UP000237347">
    <property type="component" value="Unassembled WGS sequence"/>
</dbReference>
<name>A0AAW0KS60_QUESU</name>
<feature type="signal peptide" evidence="2">
    <location>
        <begin position="1"/>
        <end position="31"/>
    </location>
</feature>
<keyword evidence="2" id="KW-0732">Signal</keyword>
<sequence length="107" mass="11641">MLFNNSTPMSPRRLLVFLASLFLTLTTFASANNVNLEFPTFTLRNLTLLATPTSEETALASRLRAPALQSTTNPSLSSTPNQIPPLLSPQDSPSPSPMSIRAHLEMD</sequence>
<evidence type="ECO:0000256" key="2">
    <source>
        <dbReference type="SAM" id="SignalP"/>
    </source>
</evidence>